<dbReference type="EMBL" id="BAABKN010000031">
    <property type="protein sequence ID" value="GAA4755194.1"/>
    <property type="molecule type" value="Genomic_DNA"/>
</dbReference>
<dbReference type="Proteomes" id="UP001499882">
    <property type="component" value="Unassembled WGS sequence"/>
</dbReference>
<name>A0ABP8ZF42_9ACTN</name>
<protein>
    <submittedName>
        <fullName evidence="2">Uncharacterized protein</fullName>
    </submittedName>
</protein>
<organism evidence="2 3">
    <name type="scientific">Nocardioides endophyticus</name>
    <dbReference type="NCBI Taxonomy" id="1353775"/>
    <lineage>
        <taxon>Bacteria</taxon>
        <taxon>Bacillati</taxon>
        <taxon>Actinomycetota</taxon>
        <taxon>Actinomycetes</taxon>
        <taxon>Propionibacteriales</taxon>
        <taxon>Nocardioidaceae</taxon>
        <taxon>Nocardioides</taxon>
    </lineage>
</organism>
<evidence type="ECO:0000313" key="2">
    <source>
        <dbReference type="EMBL" id="GAA4755194.1"/>
    </source>
</evidence>
<comment type="caution">
    <text evidence="2">The sequence shown here is derived from an EMBL/GenBank/DDBJ whole genome shotgun (WGS) entry which is preliminary data.</text>
</comment>
<gene>
    <name evidence="2" type="ORF">GCM10023350_45810</name>
</gene>
<reference evidence="3" key="1">
    <citation type="journal article" date="2019" name="Int. J. Syst. Evol. Microbiol.">
        <title>The Global Catalogue of Microorganisms (GCM) 10K type strain sequencing project: providing services to taxonomists for standard genome sequencing and annotation.</title>
        <authorList>
            <consortium name="The Broad Institute Genomics Platform"/>
            <consortium name="The Broad Institute Genome Sequencing Center for Infectious Disease"/>
            <person name="Wu L."/>
            <person name="Ma J."/>
        </authorList>
    </citation>
    <scope>NUCLEOTIDE SEQUENCE [LARGE SCALE GENOMIC DNA]</scope>
    <source>
        <strain evidence="3">JCM 18532</strain>
    </source>
</reference>
<keyword evidence="3" id="KW-1185">Reference proteome</keyword>
<proteinExistence type="predicted"/>
<sequence>MRGGATVIRRTSRAGRRPVGADAAPGVPPGKAVMGAAVGTALGEVPAAAGASVQGCQVRRTGKAARVAGLAPGKLGAAAAARPVANPAANPLAGADARAAGLAEGAVAIAEGEEAEAVGMAGAPKPPTAPDGVIVRRQSRVSPPTAAAGAATGLPAGRIVCGAPNPVARVRLASVPCDVARRIVISSGILSSAPAMPGFATWAPIRLTGNVERRAMAAGAVGAAAAGAGAAADAGVGADVGEPVVCGIVADGEFDAGEVDAGAFGVRAAAAGDVDAAA</sequence>
<evidence type="ECO:0000256" key="1">
    <source>
        <dbReference type="SAM" id="MobiDB-lite"/>
    </source>
</evidence>
<evidence type="ECO:0000313" key="3">
    <source>
        <dbReference type="Proteomes" id="UP001499882"/>
    </source>
</evidence>
<feature type="region of interest" description="Disordered" evidence="1">
    <location>
        <begin position="1"/>
        <end position="26"/>
    </location>
</feature>
<accession>A0ABP8ZF42</accession>